<dbReference type="InterPro" id="IPR045854">
    <property type="entry name" value="NO2/SO3_Rdtase_4Fe4S_sf"/>
</dbReference>
<dbReference type="GO" id="GO:0051539">
    <property type="term" value="F:4 iron, 4 sulfur cluster binding"/>
    <property type="evidence" value="ECO:0007669"/>
    <property type="project" value="UniProtKB-KW"/>
</dbReference>
<proteinExistence type="predicted"/>
<keyword evidence="6" id="KW-0411">Iron-sulfur</keyword>
<dbReference type="InterPro" id="IPR036136">
    <property type="entry name" value="Nit/Sulf_reduc_fer-like_dom_sf"/>
</dbReference>
<evidence type="ECO:0000259" key="9">
    <source>
        <dbReference type="Pfam" id="PF03460"/>
    </source>
</evidence>
<dbReference type="PROSITE" id="PS00365">
    <property type="entry name" value="NIR_SIR"/>
    <property type="match status" value="1"/>
</dbReference>
<dbReference type="Pfam" id="PF01077">
    <property type="entry name" value="NIR_SIR"/>
    <property type="match status" value="1"/>
</dbReference>
<dbReference type="GO" id="GO:0016491">
    <property type="term" value="F:oxidoreductase activity"/>
    <property type="evidence" value="ECO:0007669"/>
    <property type="project" value="UniProtKB-KW"/>
</dbReference>
<dbReference type="OrthoDB" id="9794210at2"/>
<keyword evidence="3" id="KW-0479">Metal-binding</keyword>
<feature type="domain" description="Nitrite/Sulfite reductase ferredoxin-like" evidence="9">
    <location>
        <begin position="296"/>
        <end position="350"/>
    </location>
</feature>
<dbReference type="InterPro" id="IPR006066">
    <property type="entry name" value="NO2/SO3_Rdtase_FeS/sirohaem_BS"/>
</dbReference>
<dbReference type="InterPro" id="IPR006067">
    <property type="entry name" value="NO2/SO3_Rdtase_4Fe4S_dom"/>
</dbReference>
<keyword evidence="5" id="KW-0408">Iron</keyword>
<dbReference type="InterPro" id="IPR001455">
    <property type="entry name" value="TusA-like"/>
</dbReference>
<feature type="domain" description="Nitrite/sulphite reductase 4Fe-4S" evidence="7">
    <location>
        <begin position="122"/>
        <end position="271"/>
    </location>
</feature>
<keyword evidence="2" id="KW-0349">Heme</keyword>
<dbReference type="KEGG" id="stq:Spith_1681"/>
<dbReference type="Gene3D" id="3.30.413.10">
    <property type="entry name" value="Sulfite Reductase Hemoprotein, domain 1"/>
    <property type="match status" value="2"/>
</dbReference>
<dbReference type="Pfam" id="PF03460">
    <property type="entry name" value="NIR_SIR_ferr"/>
    <property type="match status" value="2"/>
</dbReference>
<dbReference type="PANTHER" id="PTHR32439">
    <property type="entry name" value="FERREDOXIN--NITRITE REDUCTASE, CHLOROPLASTIC"/>
    <property type="match status" value="1"/>
</dbReference>
<dbReference type="RefSeq" id="WP_014625270.1">
    <property type="nucleotide sequence ID" value="NC_017583.1"/>
</dbReference>
<dbReference type="SUPFAM" id="SSF56014">
    <property type="entry name" value="Nitrite and sulphite reductase 4Fe-4S domain-like"/>
    <property type="match status" value="2"/>
</dbReference>
<evidence type="ECO:0000259" key="7">
    <source>
        <dbReference type="Pfam" id="PF01077"/>
    </source>
</evidence>
<accession>G0GBD2</accession>
<feature type="domain" description="UPF0033" evidence="8">
    <location>
        <begin position="668"/>
        <end position="734"/>
    </location>
</feature>
<dbReference type="Gene3D" id="3.90.480.10">
    <property type="entry name" value="Sulfite Reductase Hemoprotein,Domain 2"/>
    <property type="match status" value="1"/>
</dbReference>
<dbReference type="STRING" id="869211.Spith_1681"/>
<dbReference type="EMBL" id="CP002903">
    <property type="protein sequence ID" value="AEJ61941.1"/>
    <property type="molecule type" value="Genomic_DNA"/>
</dbReference>
<dbReference type="AlphaFoldDB" id="G0GBD2"/>
<reference evidence="10 11" key="1">
    <citation type="submission" date="2011-06" db="EMBL/GenBank/DDBJ databases">
        <title>The complete genome of Spirochaeta thermophila DSM 6578.</title>
        <authorList>
            <consortium name="US DOE Joint Genome Institute (JGI-PGF)"/>
            <person name="Lucas S."/>
            <person name="Lapidus A."/>
            <person name="Bruce D."/>
            <person name="Goodwin L."/>
            <person name="Pitluck S."/>
            <person name="Peters L."/>
            <person name="Kyrpides N."/>
            <person name="Mavromatis K."/>
            <person name="Ivanova N."/>
            <person name="Mikailova N."/>
            <person name="Pagani I."/>
            <person name="Chertkov O."/>
            <person name="Detter J.C."/>
            <person name="Tapia R."/>
            <person name="Han C."/>
            <person name="Land M."/>
            <person name="Hauser L."/>
            <person name="Markowitz V."/>
            <person name="Cheng J.-F."/>
            <person name="Hugenholtz P."/>
            <person name="Woyke T."/>
            <person name="Wu D."/>
            <person name="Spring S."/>
            <person name="Merkhoffer B."/>
            <person name="Schneider S."/>
            <person name="Klenk H.-P."/>
            <person name="Eisen J.A."/>
        </authorList>
    </citation>
    <scope>NUCLEOTIDE SEQUENCE [LARGE SCALE GENOMIC DNA]</scope>
    <source>
        <strain evidence="11">ATCC 700085 / DSM 6578 / Z-1203</strain>
    </source>
</reference>
<dbReference type="CDD" id="cd00291">
    <property type="entry name" value="SirA_YedF_YeeD"/>
    <property type="match status" value="1"/>
</dbReference>
<dbReference type="InterPro" id="IPR005117">
    <property type="entry name" value="NiRdtase/SiRdtase_haem-b_fer"/>
</dbReference>
<evidence type="ECO:0000259" key="8">
    <source>
        <dbReference type="Pfam" id="PF01206"/>
    </source>
</evidence>
<name>G0GBD2_WINT7</name>
<evidence type="ECO:0000313" key="11">
    <source>
        <dbReference type="Proteomes" id="UP000007254"/>
    </source>
</evidence>
<evidence type="ECO:0000256" key="1">
    <source>
        <dbReference type="ARBA" id="ARBA00022485"/>
    </source>
</evidence>
<feature type="domain" description="Nitrite/Sulfite reductase ferredoxin-like" evidence="9">
    <location>
        <begin position="48"/>
        <end position="109"/>
    </location>
</feature>
<dbReference type="Gene3D" id="3.30.110.40">
    <property type="entry name" value="TusA-like domain"/>
    <property type="match status" value="1"/>
</dbReference>
<evidence type="ECO:0000256" key="4">
    <source>
        <dbReference type="ARBA" id="ARBA00023002"/>
    </source>
</evidence>
<organism evidence="10 11">
    <name type="scientific">Winmispira thermophila (strain ATCC 700085 / DSM 6578 / Z-1203)</name>
    <name type="common">Spirochaeta thermophila</name>
    <dbReference type="NCBI Taxonomy" id="869211"/>
    <lineage>
        <taxon>Bacteria</taxon>
        <taxon>Pseudomonadati</taxon>
        <taxon>Spirochaetota</taxon>
        <taxon>Spirochaetia</taxon>
        <taxon>Winmispirales</taxon>
        <taxon>Winmispiraceae</taxon>
        <taxon>Winmispira</taxon>
    </lineage>
</organism>
<evidence type="ECO:0000256" key="2">
    <source>
        <dbReference type="ARBA" id="ARBA00022617"/>
    </source>
</evidence>
<dbReference type="InterPro" id="IPR036868">
    <property type="entry name" value="TusA-like_sf"/>
</dbReference>
<evidence type="ECO:0000313" key="10">
    <source>
        <dbReference type="EMBL" id="AEJ61941.1"/>
    </source>
</evidence>
<dbReference type="SUPFAM" id="SSF55124">
    <property type="entry name" value="Nitrite/Sulfite reductase N-terminal domain-like"/>
    <property type="match status" value="2"/>
</dbReference>
<protein>
    <submittedName>
        <fullName evidence="10">Nitrite and sulphite reductase 4Fe-4S region</fullName>
    </submittedName>
</protein>
<evidence type="ECO:0000256" key="6">
    <source>
        <dbReference type="ARBA" id="ARBA00023014"/>
    </source>
</evidence>
<keyword evidence="1" id="KW-0004">4Fe-4S</keyword>
<dbReference type="HOGENOM" id="CLU_015667_1_1_12"/>
<dbReference type="InterPro" id="IPR051329">
    <property type="entry name" value="NIR_SIR_4Fe-4S"/>
</dbReference>
<dbReference type="PRINTS" id="PR00397">
    <property type="entry name" value="SIROHAEM"/>
</dbReference>
<dbReference type="GO" id="GO:0020037">
    <property type="term" value="F:heme binding"/>
    <property type="evidence" value="ECO:0007669"/>
    <property type="project" value="InterPro"/>
</dbReference>
<keyword evidence="4" id="KW-0560">Oxidoreductase</keyword>
<sequence length="737" mass="81464">MSAVHISLPERLREDIASYREAAFRFLRGELDPREFRSVRVPMGIYEQRRDGAYMMRLRIPAGDITPQQLAAVAREAARYTLGPLHVTTRQDLQIHNLSLEATVALSEAFYPLGLTARGGGGNTVRNIIADPLSGYHGLFDVVPHAKALTERLISESDSWTLPRKFKVCFAPGVETPFLALVADVGLIAVEREGRRGFMVYVGGGMGAHSKTGILWKEWVPEGEVYAVVRAVKELFDAHGNRRNRHRARLRFLRDVWGDEVFLARLEERFESVRSRSLPPLEVPPAPPVRGVWREVVLPLGDLTPEQAQALAELVAPFGEDTIRLTHRQNILLRQIPEEEVARVEQRMRELGLKVGPETVWDKAVACAGAHTCRLGICLSRNLLVALQRHVGALGAHPQVRDITLNISGCPNACGQTPVADLGFAGAARRLHGRSIPAYVVYAGASLRPGRARLAERLGVVPAARVPDLVAAFFHEVTERRRSGESWFEFYEREGRALLTSLIPSYGEVPPPEEDLRPYHDWYDPLPFSLLGKVEGECSAGLFDLIEYDLSQAEEALKEGRLAQAVTAASRALLITKGIETREDAAVLDAFLREFVGVHLDPGFGRVLEAVRGGGRPEPQEVAALVQAVKELYHAMDDSLRLPRLEEAHEASSAPTRPSPAGEVPLHDFRGVPCPINFVKAKLVLELLPSGTEVEFLLDDGQPIENVPASLEGEGHEVVWKRKEGASWRIHVRKAGS</sequence>
<dbReference type="PANTHER" id="PTHR32439:SF9">
    <property type="entry name" value="BLR3264 PROTEIN"/>
    <property type="match status" value="1"/>
</dbReference>
<dbReference type="Proteomes" id="UP000007254">
    <property type="component" value="Chromosome"/>
</dbReference>
<dbReference type="Pfam" id="PF01206">
    <property type="entry name" value="TusA"/>
    <property type="match status" value="1"/>
</dbReference>
<evidence type="ECO:0000256" key="5">
    <source>
        <dbReference type="ARBA" id="ARBA00023004"/>
    </source>
</evidence>
<evidence type="ECO:0000256" key="3">
    <source>
        <dbReference type="ARBA" id="ARBA00022723"/>
    </source>
</evidence>
<gene>
    <name evidence="10" type="ordered locus">Spith_1681</name>
</gene>
<dbReference type="GO" id="GO:0046872">
    <property type="term" value="F:metal ion binding"/>
    <property type="evidence" value="ECO:0007669"/>
    <property type="project" value="UniProtKB-KW"/>
</dbReference>
<keyword evidence="11" id="KW-1185">Reference proteome</keyword>
<dbReference type="SUPFAM" id="SSF64307">
    <property type="entry name" value="SirA-like"/>
    <property type="match status" value="1"/>
</dbReference>